<keyword evidence="3 7" id="KW-0812">Transmembrane</keyword>
<evidence type="ECO:0000256" key="5">
    <source>
        <dbReference type="ARBA" id="ARBA00023136"/>
    </source>
</evidence>
<feature type="transmembrane region" description="Helical" evidence="7">
    <location>
        <begin position="94"/>
        <end position="114"/>
    </location>
</feature>
<evidence type="ECO:0000313" key="9">
    <source>
        <dbReference type="Proteomes" id="UP000315395"/>
    </source>
</evidence>
<keyword evidence="4 7" id="KW-1133">Transmembrane helix</keyword>
<evidence type="ECO:0000256" key="7">
    <source>
        <dbReference type="SAM" id="Phobius"/>
    </source>
</evidence>
<dbReference type="AlphaFoldDB" id="A0A516GBF9"/>
<comment type="similarity">
    <text evidence="2">Belongs to the TerC family.</text>
</comment>
<dbReference type="InterPro" id="IPR022369">
    <property type="entry name" value="Integral_membrane_TerC_rswitch"/>
</dbReference>
<evidence type="ECO:0000313" key="8">
    <source>
        <dbReference type="EMBL" id="QDO88856.1"/>
    </source>
</evidence>
<dbReference type="InterPro" id="IPR005496">
    <property type="entry name" value="Integral_membrane_TerC"/>
</dbReference>
<dbReference type="Proteomes" id="UP000315395">
    <property type="component" value="Chromosome"/>
</dbReference>
<feature type="region of interest" description="Disordered" evidence="6">
    <location>
        <begin position="352"/>
        <end position="391"/>
    </location>
</feature>
<feature type="transmembrane region" description="Helical" evidence="7">
    <location>
        <begin position="126"/>
        <end position="146"/>
    </location>
</feature>
<dbReference type="PANTHER" id="PTHR30238:SF0">
    <property type="entry name" value="THYLAKOID MEMBRANE PROTEIN TERC, CHLOROPLASTIC"/>
    <property type="match status" value="1"/>
</dbReference>
<gene>
    <name evidence="8" type="ORF">FNH13_11400</name>
</gene>
<feature type="compositionally biased region" description="Basic and acidic residues" evidence="6">
    <location>
        <begin position="378"/>
        <end position="391"/>
    </location>
</feature>
<feature type="compositionally biased region" description="Basic and acidic residues" evidence="6">
    <location>
        <begin position="352"/>
        <end position="361"/>
    </location>
</feature>
<feature type="transmembrane region" description="Helical" evidence="7">
    <location>
        <begin position="322"/>
        <end position="344"/>
    </location>
</feature>
<feature type="transmembrane region" description="Helical" evidence="7">
    <location>
        <begin position="223"/>
        <end position="245"/>
    </location>
</feature>
<organism evidence="8 9">
    <name type="scientific">Ornithinimicrobium ciconiae</name>
    <dbReference type="NCBI Taxonomy" id="2594265"/>
    <lineage>
        <taxon>Bacteria</taxon>
        <taxon>Bacillati</taxon>
        <taxon>Actinomycetota</taxon>
        <taxon>Actinomycetes</taxon>
        <taxon>Micrococcales</taxon>
        <taxon>Ornithinimicrobiaceae</taxon>
        <taxon>Ornithinimicrobium</taxon>
    </lineage>
</organism>
<reference evidence="8 9" key="1">
    <citation type="submission" date="2019-07" db="EMBL/GenBank/DDBJ databases">
        <title>complete genome sequencing of Ornithinimicrobium sp. H23M54.</title>
        <authorList>
            <person name="Bae J.-W."/>
            <person name="Lee S.-Y."/>
        </authorList>
    </citation>
    <scope>NUCLEOTIDE SEQUENCE [LARGE SCALE GENOMIC DNA]</scope>
    <source>
        <strain evidence="8 9">H23M54</strain>
    </source>
</reference>
<evidence type="ECO:0000256" key="3">
    <source>
        <dbReference type="ARBA" id="ARBA00022692"/>
    </source>
</evidence>
<feature type="transmembrane region" description="Helical" evidence="7">
    <location>
        <begin position="251"/>
        <end position="272"/>
    </location>
</feature>
<feature type="transmembrane region" description="Helical" evidence="7">
    <location>
        <begin position="63"/>
        <end position="82"/>
    </location>
</feature>
<feature type="transmembrane region" description="Helical" evidence="7">
    <location>
        <begin position="152"/>
        <end position="169"/>
    </location>
</feature>
<feature type="transmembrane region" description="Helical" evidence="7">
    <location>
        <begin position="279"/>
        <end position="302"/>
    </location>
</feature>
<dbReference type="NCBIfam" id="TIGR03718">
    <property type="entry name" value="R_switched_Alx"/>
    <property type="match status" value="1"/>
</dbReference>
<dbReference type="OrthoDB" id="5242957at2"/>
<evidence type="ECO:0000256" key="2">
    <source>
        <dbReference type="ARBA" id="ARBA00007511"/>
    </source>
</evidence>
<evidence type="ECO:0000256" key="6">
    <source>
        <dbReference type="SAM" id="MobiDB-lite"/>
    </source>
</evidence>
<proteinExistence type="inferred from homology"/>
<comment type="subcellular location">
    <subcellularLocation>
        <location evidence="1">Membrane</location>
        <topology evidence="1">Multi-pass membrane protein</topology>
    </subcellularLocation>
</comment>
<accession>A0A516GBF9</accession>
<dbReference type="Pfam" id="PF03741">
    <property type="entry name" value="TerC"/>
    <property type="match status" value="1"/>
</dbReference>
<keyword evidence="5 7" id="KW-0472">Membrane</keyword>
<dbReference type="EMBL" id="CP041616">
    <property type="protein sequence ID" value="QDO88856.1"/>
    <property type="molecule type" value="Genomic_DNA"/>
</dbReference>
<dbReference type="GO" id="GO:0016020">
    <property type="term" value="C:membrane"/>
    <property type="evidence" value="ECO:0007669"/>
    <property type="project" value="UniProtKB-SubCell"/>
</dbReference>
<dbReference type="PANTHER" id="PTHR30238">
    <property type="entry name" value="MEMBRANE BOUND PREDICTED REDOX MODULATOR"/>
    <property type="match status" value="1"/>
</dbReference>
<dbReference type="KEGG" id="orz:FNH13_11400"/>
<evidence type="ECO:0000256" key="4">
    <source>
        <dbReference type="ARBA" id="ARBA00022989"/>
    </source>
</evidence>
<protein>
    <submittedName>
        <fullName evidence="8">TerC family protein</fullName>
    </submittedName>
</protein>
<feature type="transmembrane region" description="Helical" evidence="7">
    <location>
        <begin position="25"/>
        <end position="51"/>
    </location>
</feature>
<evidence type="ECO:0000256" key="1">
    <source>
        <dbReference type="ARBA" id="ARBA00004141"/>
    </source>
</evidence>
<sequence>MAGGRDLRSVVIPSPEGHRVLFDNAFVPASTATIFVGAMVVVLLFDVIILGRRPHVPSNRETGTALGFYVGLAIAFGIYVWVVGGHQLGGEFFAGWLTEYSLSVDNLFIFIIIMANLKVPRMYQQYALLIGIVIALILRAIFIMLGAQAIEAWSWVFYIFGAFLIYTAFKLAKENLAGDDEDEDDESKLIKFVQRILPFTDSWEHGKKLSVVEKGKRVFTPMLLVILALGMTDLLFALDSIPAIFGLTQDPFLVLMANIFALMGLRQLYFLIGNLLQKLVYLGIGLAILLAFIGIKLIFHAMHVNELPFLNNGEPFLWAPEIPIWLSLTMIVGILAVTTVASLIKSSRDARRLEQDQRGLDEVSTTGFYGEQQDDGDQAARDPQDPSDRRD</sequence>
<name>A0A516GBF9_9MICO</name>
<keyword evidence="9" id="KW-1185">Reference proteome</keyword>